<dbReference type="RefSeq" id="WP_106257902.1">
    <property type="nucleotide sequence ID" value="NZ_CAWNSW010000040.1"/>
</dbReference>
<dbReference type="PANTHER" id="PTHR23355">
    <property type="entry name" value="RIBONUCLEASE"/>
    <property type="match status" value="1"/>
</dbReference>
<evidence type="ECO:0000256" key="2">
    <source>
        <dbReference type="SAM" id="MobiDB-lite"/>
    </source>
</evidence>
<dbReference type="EMBL" id="PVWK01000102">
    <property type="protein sequence ID" value="PSB26641.1"/>
    <property type="molecule type" value="Genomic_DNA"/>
</dbReference>
<evidence type="ECO:0000313" key="4">
    <source>
        <dbReference type="EMBL" id="PSB26641.1"/>
    </source>
</evidence>
<dbReference type="Gene3D" id="3.30.160.20">
    <property type="match status" value="1"/>
</dbReference>
<dbReference type="GO" id="GO:0006402">
    <property type="term" value="P:mRNA catabolic process"/>
    <property type="evidence" value="ECO:0007669"/>
    <property type="project" value="TreeGrafter"/>
</dbReference>
<evidence type="ECO:0000259" key="3">
    <source>
        <dbReference type="PROSITE" id="PS50137"/>
    </source>
</evidence>
<dbReference type="InterPro" id="IPR014720">
    <property type="entry name" value="dsRBD_dom"/>
</dbReference>
<reference evidence="4 5" key="2">
    <citation type="submission" date="2018-03" db="EMBL/GenBank/DDBJ databases">
        <title>The ancient ancestry and fast evolution of plastids.</title>
        <authorList>
            <person name="Moore K.R."/>
            <person name="Magnabosco C."/>
            <person name="Momper L."/>
            <person name="Gold D.A."/>
            <person name="Bosak T."/>
            <person name="Fournier G.P."/>
        </authorList>
    </citation>
    <scope>NUCLEOTIDE SEQUENCE [LARGE SCALE GENOMIC DNA]</scope>
    <source>
        <strain evidence="4 5">ULC18</strain>
    </source>
</reference>
<dbReference type="InterPro" id="IPR012340">
    <property type="entry name" value="NA-bd_OB-fold"/>
</dbReference>
<feature type="compositionally biased region" description="Low complexity" evidence="2">
    <location>
        <begin position="492"/>
        <end position="509"/>
    </location>
</feature>
<dbReference type="InterPro" id="IPR050180">
    <property type="entry name" value="RNR_Ribonuclease"/>
</dbReference>
<dbReference type="PROSITE" id="PS50137">
    <property type="entry name" value="DS_RBD"/>
    <property type="match status" value="1"/>
</dbReference>
<evidence type="ECO:0000256" key="1">
    <source>
        <dbReference type="PROSITE-ProRule" id="PRU00266"/>
    </source>
</evidence>
<gene>
    <name evidence="4" type="ORF">C7B82_19240</name>
</gene>
<proteinExistence type="predicted"/>
<feature type="region of interest" description="Disordered" evidence="2">
    <location>
        <begin position="492"/>
        <end position="515"/>
    </location>
</feature>
<name>A0A2T1E1Q7_9CYAN</name>
<feature type="domain" description="DRBM" evidence="3">
    <location>
        <begin position="521"/>
        <end position="583"/>
    </location>
</feature>
<dbReference type="GO" id="GO:0003723">
    <property type="term" value="F:RNA binding"/>
    <property type="evidence" value="ECO:0007669"/>
    <property type="project" value="UniProtKB-UniRule"/>
</dbReference>
<evidence type="ECO:0000313" key="5">
    <source>
        <dbReference type="Proteomes" id="UP000239576"/>
    </source>
</evidence>
<dbReference type="Pfam" id="PF00035">
    <property type="entry name" value="dsrm"/>
    <property type="match status" value="1"/>
</dbReference>
<dbReference type="InterPro" id="IPR001900">
    <property type="entry name" value="RNase_II/R"/>
</dbReference>
<dbReference type="CDD" id="cd00048">
    <property type="entry name" value="DSRM_SF"/>
    <property type="match status" value="1"/>
</dbReference>
<keyword evidence="1" id="KW-0694">RNA-binding</keyword>
<dbReference type="PANTHER" id="PTHR23355:SF42">
    <property type="entry name" value="RIBONUCLEASE II, CHLOROPLASTIC_MITOCHONDRIAL"/>
    <property type="match status" value="1"/>
</dbReference>
<dbReference type="SMART" id="SM00358">
    <property type="entry name" value="DSRM"/>
    <property type="match status" value="1"/>
</dbReference>
<dbReference type="SUPFAM" id="SSF54768">
    <property type="entry name" value="dsRNA-binding domain-like"/>
    <property type="match status" value="1"/>
</dbReference>
<organism evidence="4 5">
    <name type="scientific">Stenomitos frigidus ULC18</name>
    <dbReference type="NCBI Taxonomy" id="2107698"/>
    <lineage>
        <taxon>Bacteria</taxon>
        <taxon>Bacillati</taxon>
        <taxon>Cyanobacteriota</taxon>
        <taxon>Cyanophyceae</taxon>
        <taxon>Leptolyngbyales</taxon>
        <taxon>Leptolyngbyaceae</taxon>
        <taxon>Stenomitos</taxon>
    </lineage>
</organism>
<comment type="caution">
    <text evidence="4">The sequence shown here is derived from an EMBL/GenBank/DDBJ whole genome shotgun (WGS) entry which is preliminary data.</text>
</comment>
<dbReference type="AlphaFoldDB" id="A0A2T1E1Q7"/>
<sequence>METVTGFTIDDASSQDLDDAIWVEAEGAQTRLQVHIADVSRVIEKGAFLDQQALKRGETLYLPQSIKPMFPQSVEASLSLLPFVERPVVTVTMLLDAVGELLNVEIAENSLVSQEKFSYEAVAGILSGAPHHLQPQLKLLEQVTQALMHQRQQQGAIYGRTFGSVYVDEEGRLITQSVKAQPIIAELMILTNRVVSQYMHDQQQPWIYRTHNYRDLSALPAARQRFIRSLEAMNDDEQLQRALANHYDRAAYSAVPGRHVGLGLDAYTHFTSPIRRYVDVVNHRLLKAAIAGSPAPYTQVELETIADSLTARQRAIRDKKNEHHRALRHQDRDKLMATGKLDQLEALAPAEFTRVLKTAVSQQQMAALESVILQRLEAETLQPLDFYQVLIALPTTAENIQFKLQLWQAIAAKPLTLQVINLCRDNWKPGTKVEFREQGEMNAWASLCVVTSEGLEQCPPLWSVAQSKATARVQSAHQWLESWLWEELTTPEQAQMPAPEPAAPHAQTPKQNRLDSEAKTDYITTINLYAQKHGEPQAEYEFETVSSTHFKCKCYFLELVGEGEGSNKKTAKSAAAGHLWKQL</sequence>
<dbReference type="Pfam" id="PF00773">
    <property type="entry name" value="RNB"/>
    <property type="match status" value="1"/>
</dbReference>
<keyword evidence="5" id="KW-1185">Reference proteome</keyword>
<dbReference type="OrthoDB" id="9764149at2"/>
<dbReference type="SUPFAM" id="SSF50249">
    <property type="entry name" value="Nucleic acid-binding proteins"/>
    <property type="match status" value="1"/>
</dbReference>
<dbReference type="SMART" id="SM00955">
    <property type="entry name" value="RNB"/>
    <property type="match status" value="1"/>
</dbReference>
<dbReference type="Proteomes" id="UP000239576">
    <property type="component" value="Unassembled WGS sequence"/>
</dbReference>
<protein>
    <recommendedName>
        <fullName evidence="3">DRBM domain-containing protein</fullName>
    </recommendedName>
</protein>
<dbReference type="GO" id="GO:0000932">
    <property type="term" value="C:P-body"/>
    <property type="evidence" value="ECO:0007669"/>
    <property type="project" value="TreeGrafter"/>
</dbReference>
<dbReference type="GO" id="GO:0000175">
    <property type="term" value="F:3'-5'-RNA exonuclease activity"/>
    <property type="evidence" value="ECO:0007669"/>
    <property type="project" value="TreeGrafter"/>
</dbReference>
<reference evidence="5" key="1">
    <citation type="submission" date="2018-02" db="EMBL/GenBank/DDBJ databases">
        <authorList>
            <person name="Moore K."/>
            <person name="Momper L."/>
        </authorList>
    </citation>
    <scope>NUCLEOTIDE SEQUENCE [LARGE SCALE GENOMIC DNA]</scope>
    <source>
        <strain evidence="5">ULC18</strain>
    </source>
</reference>
<accession>A0A2T1E1Q7</accession>